<dbReference type="RefSeq" id="WP_097155557.1">
    <property type="nucleotide sequence ID" value="NZ_OBEL01000007.1"/>
</dbReference>
<dbReference type="InterPro" id="IPR032466">
    <property type="entry name" value="Metal_Hydrolase"/>
</dbReference>
<dbReference type="Gene3D" id="3.20.20.140">
    <property type="entry name" value="Metal-dependent hydrolases"/>
    <property type="match status" value="1"/>
</dbReference>
<keyword evidence="3" id="KW-1185">Reference proteome</keyword>
<protein>
    <submittedName>
        <fullName evidence="2">Predicted metal-dependent hydrolase, TIM-barrel fold</fullName>
    </submittedName>
</protein>
<gene>
    <name evidence="2" type="ORF">SAMN06265368_4291</name>
</gene>
<keyword evidence="2" id="KW-0378">Hydrolase</keyword>
<dbReference type="InterPro" id="IPR006680">
    <property type="entry name" value="Amidohydro-rel"/>
</dbReference>
<dbReference type="InterPro" id="IPR052358">
    <property type="entry name" value="Aro_Compnd_Degr_Hydrolases"/>
</dbReference>
<organism evidence="2 3">
    <name type="scientific">Cohaesibacter gelatinilyticus</name>
    <dbReference type="NCBI Taxonomy" id="372072"/>
    <lineage>
        <taxon>Bacteria</taxon>
        <taxon>Pseudomonadati</taxon>
        <taxon>Pseudomonadota</taxon>
        <taxon>Alphaproteobacteria</taxon>
        <taxon>Hyphomicrobiales</taxon>
        <taxon>Cohaesibacteraceae</taxon>
    </lineage>
</organism>
<dbReference type="EMBL" id="OBEL01000007">
    <property type="protein sequence ID" value="SNZ21174.1"/>
    <property type="molecule type" value="Genomic_DNA"/>
</dbReference>
<dbReference type="PANTHER" id="PTHR35563">
    <property type="entry name" value="BARREL METAL-DEPENDENT HYDROLASE, PUTATIVE (AFU_ORTHOLOGUE AFUA_1G16240)-RELATED"/>
    <property type="match status" value="1"/>
</dbReference>
<dbReference type="PANTHER" id="PTHR35563:SF2">
    <property type="entry name" value="BARREL METAL-DEPENDENT HYDROLASE, PUTATIVE (AFU_ORTHOLOGUE AFUA_1G16240)-RELATED"/>
    <property type="match status" value="1"/>
</dbReference>
<dbReference type="Pfam" id="PF04909">
    <property type="entry name" value="Amidohydro_2"/>
    <property type="match status" value="1"/>
</dbReference>
<dbReference type="GO" id="GO:0016787">
    <property type="term" value="F:hydrolase activity"/>
    <property type="evidence" value="ECO:0007669"/>
    <property type="project" value="UniProtKB-KW"/>
</dbReference>
<proteinExistence type="predicted"/>
<accession>A0A285PHI0</accession>
<dbReference type="Proteomes" id="UP000219439">
    <property type="component" value="Unassembled WGS sequence"/>
</dbReference>
<dbReference type="OrthoDB" id="9787654at2"/>
<evidence type="ECO:0000259" key="1">
    <source>
        <dbReference type="Pfam" id="PF04909"/>
    </source>
</evidence>
<dbReference type="AlphaFoldDB" id="A0A285PHI0"/>
<evidence type="ECO:0000313" key="2">
    <source>
        <dbReference type="EMBL" id="SNZ21174.1"/>
    </source>
</evidence>
<evidence type="ECO:0000313" key="3">
    <source>
        <dbReference type="Proteomes" id="UP000219439"/>
    </source>
</evidence>
<feature type="domain" description="Amidohydrolase-related" evidence="1">
    <location>
        <begin position="28"/>
        <end position="265"/>
    </location>
</feature>
<dbReference type="SUPFAM" id="SSF51556">
    <property type="entry name" value="Metallo-dependent hydrolases"/>
    <property type="match status" value="1"/>
</dbReference>
<sequence length="279" mass="30889">MDQGRAAEWLSNLSGANALMGGLAGRFDGHAHIFRSDLPMASPRRYTPDYHAEPKTYCQHLQEHDLDGAILVQPSFLGADNSYMLDQMVQMDGKDGLTFRAVVVLDPQDKSLDRAALEDFSARGVIGLRLNVVGKSDTEVADLSDWESLVRLADQLGWHVELHCEGPRLAKPLSQLLSWSQQVVVDHFGLPDASNPLSCDGMAAMTYAPAEQLFVKCSAPYRVFPDLSVAQAAEQIKPVFTHLAEHLGPEHLLWGSDWPHTRYEAKQCFADSVNWMTGM</sequence>
<reference evidence="2 3" key="1">
    <citation type="submission" date="2017-09" db="EMBL/GenBank/DDBJ databases">
        <authorList>
            <person name="Ehlers B."/>
            <person name="Leendertz F.H."/>
        </authorList>
    </citation>
    <scope>NUCLEOTIDE SEQUENCE [LARGE SCALE GENOMIC DNA]</scope>
    <source>
        <strain evidence="2 3">DSM 18289</strain>
    </source>
</reference>
<name>A0A285PHI0_9HYPH</name>